<evidence type="ECO:0000256" key="1">
    <source>
        <dbReference type="ARBA" id="ARBA00004173"/>
    </source>
</evidence>
<proteinExistence type="predicted"/>
<dbReference type="InterPro" id="IPR010622">
    <property type="entry name" value="FAST_Leu-rich"/>
</dbReference>
<dbReference type="GO" id="GO:0044528">
    <property type="term" value="P:regulation of mitochondrial mRNA stability"/>
    <property type="evidence" value="ECO:0007669"/>
    <property type="project" value="InterPro"/>
</dbReference>
<dbReference type="InterPro" id="IPR013584">
    <property type="entry name" value="RAP"/>
</dbReference>
<dbReference type="Pfam" id="PF08368">
    <property type="entry name" value="FAST_2"/>
    <property type="match status" value="1"/>
</dbReference>
<reference evidence="4" key="1">
    <citation type="submission" date="2020-06" db="EMBL/GenBank/DDBJ databases">
        <authorList>
            <consortium name="Wellcome Sanger Institute Data Sharing"/>
        </authorList>
    </citation>
    <scope>NUCLEOTIDE SEQUENCE [LARGE SCALE GENOMIC DNA]</scope>
</reference>
<dbReference type="GO" id="GO:0005759">
    <property type="term" value="C:mitochondrial matrix"/>
    <property type="evidence" value="ECO:0007669"/>
    <property type="project" value="TreeGrafter"/>
</dbReference>
<dbReference type="AlphaFoldDB" id="A0A8C5D439"/>
<name>A0A8C5D439_GOUWI</name>
<dbReference type="InterPro" id="IPR013579">
    <property type="entry name" value="FAST_2"/>
</dbReference>
<reference evidence="4" key="3">
    <citation type="submission" date="2025-09" db="UniProtKB">
        <authorList>
            <consortium name="Ensembl"/>
        </authorList>
    </citation>
    <scope>IDENTIFICATION</scope>
</reference>
<dbReference type="InterPro" id="IPR050870">
    <property type="entry name" value="FAST_kinase"/>
</dbReference>
<dbReference type="PANTHER" id="PTHR21228:SF9">
    <property type="entry name" value="FAST KINASE DOMAIN-CONTAINING PROTEIN 3, MITOCHONDRIAL"/>
    <property type="match status" value="1"/>
</dbReference>
<dbReference type="SMART" id="SM00952">
    <property type="entry name" value="RAP"/>
    <property type="match status" value="1"/>
</dbReference>
<reference evidence="4" key="2">
    <citation type="submission" date="2025-08" db="UniProtKB">
        <authorList>
            <consortium name="Ensembl"/>
        </authorList>
    </citation>
    <scope>IDENTIFICATION</scope>
</reference>
<dbReference type="Proteomes" id="UP000694680">
    <property type="component" value="Chromosome 4"/>
</dbReference>
<dbReference type="PANTHER" id="PTHR21228">
    <property type="entry name" value="FAST LEU-RICH DOMAIN-CONTAINING"/>
    <property type="match status" value="1"/>
</dbReference>
<evidence type="ECO:0000313" key="4">
    <source>
        <dbReference type="Ensembl" id="ENSGWIP00000001086.1"/>
    </source>
</evidence>
<accession>A0A8C5D439</accession>
<dbReference type="GO" id="GO:0003723">
    <property type="term" value="F:RNA binding"/>
    <property type="evidence" value="ECO:0007669"/>
    <property type="project" value="TreeGrafter"/>
</dbReference>
<dbReference type="Pfam" id="PF06743">
    <property type="entry name" value="FAST_1"/>
    <property type="match status" value="1"/>
</dbReference>
<keyword evidence="2" id="KW-0496">Mitochondrion</keyword>
<sequence length="566" mass="63977">RLSSSSAPVTAPVRIDPDVSLSGRHVASTRCTPPVPVTPYTPYTKAQSDDASALVNIRSLFEEDVIHQLCSRLSHLSSADRAEGLATLLGVCVEFGLEAHSPPVLRLTTECLQLLSSSRDIGVAQLCHLGTVACALESRQSTMVTGVLDSLEAAVEGSRVSPSEAVSVYQLLTLVCETGSQQQRALLSSLHTHTQRLVHRLGAKHVTDILHSLLRLQQKQAISLVLRLSHRTSRVFKTLSDDQITTVLSALTILGQPDKDLLAAMEKHLPERLSKCDPELISAVMEYCLQMKCRSETLFEAVAENFVCRAETHTTVQIAKQIVAMGRLNYLPVCSNEMFEKLESILSTRFSHFQPHVLIDVLHACIHLERFPLNYMPKIFSPCFLHTLQGMYSSKTFGQLSQLHLSFSLECTHYWGPRFPFFFRVKRFPSVDEAFETPMDFMLYKQVKEPLLQLLGGNYFSTKIFTHNGYTIDVEMCLDENGLVLPFSQWSHTHKRVALCLDGQNRFCNNTRHLLGKEVTKRRHLHRMGYEVVQIPYFEFEKLRTERAQVQYLQDKLFPKISKFSE</sequence>
<dbReference type="Pfam" id="PF08373">
    <property type="entry name" value="RAP"/>
    <property type="match status" value="1"/>
</dbReference>
<evidence type="ECO:0000259" key="3">
    <source>
        <dbReference type="PROSITE" id="PS51286"/>
    </source>
</evidence>
<dbReference type="PROSITE" id="PS51286">
    <property type="entry name" value="RAP"/>
    <property type="match status" value="1"/>
</dbReference>
<dbReference type="GO" id="GO:0035770">
    <property type="term" value="C:ribonucleoprotein granule"/>
    <property type="evidence" value="ECO:0007669"/>
    <property type="project" value="TreeGrafter"/>
</dbReference>
<keyword evidence="5" id="KW-1185">Reference proteome</keyword>
<protein>
    <submittedName>
        <fullName evidence="4">FAST kinase domain-containing protein 3, mitochondrial-like</fullName>
    </submittedName>
</protein>
<dbReference type="Ensembl" id="ENSGWIT00000001174.1">
    <property type="protein sequence ID" value="ENSGWIP00000001086.1"/>
    <property type="gene ID" value="ENSGWIG00000000657.1"/>
</dbReference>
<dbReference type="GO" id="GO:0000963">
    <property type="term" value="P:mitochondrial RNA processing"/>
    <property type="evidence" value="ECO:0007669"/>
    <property type="project" value="TreeGrafter"/>
</dbReference>
<evidence type="ECO:0000256" key="2">
    <source>
        <dbReference type="ARBA" id="ARBA00023128"/>
    </source>
</evidence>
<comment type="subcellular location">
    <subcellularLocation>
        <location evidence="1">Mitochondrion</location>
    </subcellularLocation>
</comment>
<feature type="domain" description="RAP" evidence="3">
    <location>
        <begin position="497"/>
        <end position="555"/>
    </location>
</feature>
<organism evidence="4 5">
    <name type="scientific">Gouania willdenowi</name>
    <name type="common">Blunt-snouted clingfish</name>
    <name type="synonym">Lepadogaster willdenowi</name>
    <dbReference type="NCBI Taxonomy" id="441366"/>
    <lineage>
        <taxon>Eukaryota</taxon>
        <taxon>Metazoa</taxon>
        <taxon>Chordata</taxon>
        <taxon>Craniata</taxon>
        <taxon>Vertebrata</taxon>
        <taxon>Euteleostomi</taxon>
        <taxon>Actinopterygii</taxon>
        <taxon>Neopterygii</taxon>
        <taxon>Teleostei</taxon>
        <taxon>Neoteleostei</taxon>
        <taxon>Acanthomorphata</taxon>
        <taxon>Ovalentaria</taxon>
        <taxon>Blenniimorphae</taxon>
        <taxon>Blenniiformes</taxon>
        <taxon>Gobiesocoidei</taxon>
        <taxon>Gobiesocidae</taxon>
        <taxon>Gobiesocinae</taxon>
        <taxon>Gouania</taxon>
    </lineage>
</organism>
<evidence type="ECO:0000313" key="5">
    <source>
        <dbReference type="Proteomes" id="UP000694680"/>
    </source>
</evidence>
<gene>
    <name evidence="4" type="primary">LOC114461453</name>
</gene>